<dbReference type="EMBL" id="CP101989">
    <property type="protein sequence ID" value="UUI65240.1"/>
    <property type="molecule type" value="Genomic_DNA"/>
</dbReference>
<organism evidence="2 3">
    <name type="scientific">Cellulomonas wangsupingiae</name>
    <dbReference type="NCBI Taxonomy" id="2968085"/>
    <lineage>
        <taxon>Bacteria</taxon>
        <taxon>Bacillati</taxon>
        <taxon>Actinomycetota</taxon>
        <taxon>Actinomycetes</taxon>
        <taxon>Micrococcales</taxon>
        <taxon>Cellulomonadaceae</taxon>
        <taxon>Cellulomonas</taxon>
    </lineage>
</organism>
<reference evidence="2 3" key="1">
    <citation type="submission" date="2022-07" db="EMBL/GenBank/DDBJ databases">
        <title>Novel species in genus cellulomonas.</title>
        <authorList>
            <person name="Ye L."/>
        </authorList>
    </citation>
    <scope>NUCLEOTIDE SEQUENCE [LARGE SCALE GENOMIC DNA]</scope>
    <source>
        <strain evidence="3">zg-Y908</strain>
    </source>
</reference>
<sequence>MATKSTTTANQGTMLPPPPLSGGPRPRYGGGVRGFAEVKPHNVRGILAGLKSIREHQARTPYPQAFLLTYRHDPADRAPRAVTAYLLVPHSGTRAAPLAGPRGVTPAAWLGSLGTWFPLSPAPLVLPAHPEPRWGTDVGPVVRGSMVEPLVRYAFFRFSDYKRATDLTRGKQPHQAGADVAWKELAEYLYELASELGSVG</sequence>
<evidence type="ECO:0000256" key="1">
    <source>
        <dbReference type="SAM" id="MobiDB-lite"/>
    </source>
</evidence>
<keyword evidence="3" id="KW-1185">Reference proteome</keyword>
<protein>
    <submittedName>
        <fullName evidence="2">Uncharacterized protein</fullName>
    </submittedName>
</protein>
<evidence type="ECO:0000313" key="3">
    <source>
        <dbReference type="Proteomes" id="UP001317322"/>
    </source>
</evidence>
<dbReference type="RefSeq" id="WP_227563736.1">
    <property type="nucleotide sequence ID" value="NZ_CP101989.1"/>
</dbReference>
<feature type="compositionally biased region" description="Polar residues" evidence="1">
    <location>
        <begin position="1"/>
        <end position="13"/>
    </location>
</feature>
<gene>
    <name evidence="2" type="ORF">NP075_00390</name>
</gene>
<feature type="region of interest" description="Disordered" evidence="1">
    <location>
        <begin position="1"/>
        <end position="26"/>
    </location>
</feature>
<accession>A0ABY5K4I4</accession>
<name>A0ABY5K4I4_9CELL</name>
<evidence type="ECO:0000313" key="2">
    <source>
        <dbReference type="EMBL" id="UUI65240.1"/>
    </source>
</evidence>
<dbReference type="Proteomes" id="UP001317322">
    <property type="component" value="Chromosome"/>
</dbReference>
<proteinExistence type="predicted"/>